<dbReference type="Gene3D" id="3.90.180.10">
    <property type="entry name" value="Medium-chain alcohol dehydrogenases, catalytic domain"/>
    <property type="match status" value="1"/>
</dbReference>
<accession>A0A2Y8ZW85</accession>
<proteinExistence type="predicted"/>
<evidence type="ECO:0000313" key="1">
    <source>
        <dbReference type="EMBL" id="SSA35528.1"/>
    </source>
</evidence>
<dbReference type="RefSeq" id="WP_109686867.1">
    <property type="nucleotide sequence ID" value="NZ_QGDN01000001.1"/>
</dbReference>
<dbReference type="InterPro" id="IPR036291">
    <property type="entry name" value="NAD(P)-bd_dom_sf"/>
</dbReference>
<keyword evidence="2" id="KW-1185">Reference proteome</keyword>
<evidence type="ECO:0000313" key="2">
    <source>
        <dbReference type="Proteomes" id="UP000250028"/>
    </source>
</evidence>
<dbReference type="SUPFAM" id="SSF50129">
    <property type="entry name" value="GroES-like"/>
    <property type="match status" value="1"/>
</dbReference>
<dbReference type="OrthoDB" id="9787435at2"/>
<gene>
    <name evidence="1" type="ORF">SAMN04489750_2891</name>
</gene>
<organism evidence="1 2">
    <name type="scientific">Branchiibius hedensis</name>
    <dbReference type="NCBI Taxonomy" id="672460"/>
    <lineage>
        <taxon>Bacteria</taxon>
        <taxon>Bacillati</taxon>
        <taxon>Actinomycetota</taxon>
        <taxon>Actinomycetes</taxon>
        <taxon>Micrococcales</taxon>
        <taxon>Dermacoccaceae</taxon>
        <taxon>Branchiibius</taxon>
    </lineage>
</organism>
<dbReference type="InterPro" id="IPR011032">
    <property type="entry name" value="GroES-like_sf"/>
</dbReference>
<dbReference type="InterPro" id="IPR051397">
    <property type="entry name" value="Zn-ADH-like_protein"/>
</dbReference>
<dbReference type="AlphaFoldDB" id="A0A2Y8ZW85"/>
<reference evidence="2" key="1">
    <citation type="submission" date="2016-10" db="EMBL/GenBank/DDBJ databases">
        <authorList>
            <person name="Varghese N."/>
            <person name="Submissions S."/>
        </authorList>
    </citation>
    <scope>NUCLEOTIDE SEQUENCE [LARGE SCALE GENOMIC DNA]</scope>
    <source>
        <strain evidence="2">DSM 22951</strain>
    </source>
</reference>
<sequence>MRAAIVEQAGHDPISGDFPEPEPIDGEQVFELVGAGVHQVVRSLASGRHYGSSGRYPQLPGVDAVARTSGGDLVYTGHVRAPWGTMAQRMAARLAIPVPVGADPLAVAAGMNPAGSGWWPLKTRHNELGCLGTVWVLGATGMSGRLAVQEAFLLGAAQVVAVGRNQAVLEQLRATGAVTVDLGDPDATTQLGETGDPEMVLDYVWGDVAQLAFAALGRTGLHEDTADISYVQIGSLAGAEAAVPSTLLRSRRLRLSGSGAGSVSTQQMLQQLPELIGHIAAGRLEVPYTAYPIAEVERAWSHTGPTRAVVIPGS</sequence>
<dbReference type="GO" id="GO:0016491">
    <property type="term" value="F:oxidoreductase activity"/>
    <property type="evidence" value="ECO:0007669"/>
    <property type="project" value="TreeGrafter"/>
</dbReference>
<dbReference type="PANTHER" id="PTHR43677:SF11">
    <property type="entry name" value="ZINC-CONTAINING ALCOHOL DEHYDROGENASE"/>
    <property type="match status" value="1"/>
</dbReference>
<protein>
    <submittedName>
        <fullName evidence="1">NADPH:quinone reductase</fullName>
    </submittedName>
</protein>
<dbReference type="SUPFAM" id="SSF51735">
    <property type="entry name" value="NAD(P)-binding Rossmann-fold domains"/>
    <property type="match status" value="1"/>
</dbReference>
<dbReference type="PANTHER" id="PTHR43677">
    <property type="entry name" value="SHORT-CHAIN DEHYDROGENASE/REDUCTASE"/>
    <property type="match status" value="1"/>
</dbReference>
<dbReference type="Proteomes" id="UP000250028">
    <property type="component" value="Unassembled WGS sequence"/>
</dbReference>
<name>A0A2Y8ZW85_9MICO</name>
<dbReference type="EMBL" id="UESZ01000001">
    <property type="protein sequence ID" value="SSA35528.1"/>
    <property type="molecule type" value="Genomic_DNA"/>
</dbReference>